<evidence type="ECO:0000313" key="2">
    <source>
        <dbReference type="Proteomes" id="UP001054252"/>
    </source>
</evidence>
<dbReference type="InterPro" id="IPR036286">
    <property type="entry name" value="LexA/Signal_pep-like_sf"/>
</dbReference>
<sequence>MDSRYFGSIPYGLITGRVFWRVFPFKDFGSMGPREK</sequence>
<keyword evidence="2" id="KW-1185">Reference proteome</keyword>
<evidence type="ECO:0008006" key="3">
    <source>
        <dbReference type="Google" id="ProtNLM"/>
    </source>
</evidence>
<evidence type="ECO:0000313" key="1">
    <source>
        <dbReference type="EMBL" id="GKU94219.1"/>
    </source>
</evidence>
<dbReference type="Proteomes" id="UP001054252">
    <property type="component" value="Unassembled WGS sequence"/>
</dbReference>
<dbReference type="Gene3D" id="2.10.109.10">
    <property type="entry name" value="Umud Fragment, subunit A"/>
    <property type="match status" value="1"/>
</dbReference>
<proteinExistence type="predicted"/>
<reference evidence="1 2" key="1">
    <citation type="journal article" date="2021" name="Commun. Biol.">
        <title>The genome of Shorea leprosula (Dipterocarpaceae) highlights the ecological relevance of drought in aseasonal tropical rainforests.</title>
        <authorList>
            <person name="Ng K.K.S."/>
            <person name="Kobayashi M.J."/>
            <person name="Fawcett J.A."/>
            <person name="Hatakeyama M."/>
            <person name="Paape T."/>
            <person name="Ng C.H."/>
            <person name="Ang C.C."/>
            <person name="Tnah L.H."/>
            <person name="Lee C.T."/>
            <person name="Nishiyama T."/>
            <person name="Sese J."/>
            <person name="O'Brien M.J."/>
            <person name="Copetti D."/>
            <person name="Mohd Noor M.I."/>
            <person name="Ong R.C."/>
            <person name="Putra M."/>
            <person name="Sireger I.Z."/>
            <person name="Indrioko S."/>
            <person name="Kosugi Y."/>
            <person name="Izuno A."/>
            <person name="Isagi Y."/>
            <person name="Lee S.L."/>
            <person name="Shimizu K.K."/>
        </authorList>
    </citation>
    <scope>NUCLEOTIDE SEQUENCE [LARGE SCALE GENOMIC DNA]</scope>
    <source>
        <strain evidence="1">214</strain>
    </source>
</reference>
<comment type="caution">
    <text evidence="1">The sequence shown here is derived from an EMBL/GenBank/DDBJ whole genome shotgun (WGS) entry which is preliminary data.</text>
</comment>
<accession>A0AAV5I7E8</accession>
<organism evidence="1 2">
    <name type="scientific">Rubroshorea leprosula</name>
    <dbReference type="NCBI Taxonomy" id="152421"/>
    <lineage>
        <taxon>Eukaryota</taxon>
        <taxon>Viridiplantae</taxon>
        <taxon>Streptophyta</taxon>
        <taxon>Embryophyta</taxon>
        <taxon>Tracheophyta</taxon>
        <taxon>Spermatophyta</taxon>
        <taxon>Magnoliopsida</taxon>
        <taxon>eudicotyledons</taxon>
        <taxon>Gunneridae</taxon>
        <taxon>Pentapetalae</taxon>
        <taxon>rosids</taxon>
        <taxon>malvids</taxon>
        <taxon>Malvales</taxon>
        <taxon>Dipterocarpaceae</taxon>
        <taxon>Rubroshorea</taxon>
    </lineage>
</organism>
<dbReference type="SUPFAM" id="SSF51306">
    <property type="entry name" value="LexA/Signal peptidase"/>
    <property type="match status" value="1"/>
</dbReference>
<dbReference type="AlphaFoldDB" id="A0AAV5I7E8"/>
<gene>
    <name evidence="1" type="ORF">SLEP1_g7745</name>
</gene>
<dbReference type="EMBL" id="BPVZ01000008">
    <property type="protein sequence ID" value="GKU94219.1"/>
    <property type="molecule type" value="Genomic_DNA"/>
</dbReference>
<name>A0AAV5I7E8_9ROSI</name>
<protein>
    <recommendedName>
        <fullName evidence="3">Peptidase S26 domain-containing protein</fullName>
    </recommendedName>
</protein>